<feature type="compositionally biased region" description="Pro residues" evidence="1">
    <location>
        <begin position="8"/>
        <end position="20"/>
    </location>
</feature>
<evidence type="ECO:0000313" key="2">
    <source>
        <dbReference type="EMBL" id="RSH82788.1"/>
    </source>
</evidence>
<accession>A0A427XV68</accession>
<name>A0A427XV68_9TREE</name>
<dbReference type="OrthoDB" id="58379at2759"/>
<dbReference type="PANTHER" id="PTHR38696">
    <property type="entry name" value="MEDIATOR OF RNA POLYMERASE II TRANSCRIPTION SUBUNIT 13"/>
    <property type="match status" value="1"/>
</dbReference>
<dbReference type="AlphaFoldDB" id="A0A427XV68"/>
<keyword evidence="3" id="KW-1185">Reference proteome</keyword>
<dbReference type="RefSeq" id="XP_028477020.1">
    <property type="nucleotide sequence ID" value="XM_028623127.1"/>
</dbReference>
<dbReference type="PANTHER" id="PTHR38696:SF1">
    <property type="entry name" value="MEDIATOR OF RNA POLYMERASE II TRANSCRIPTION SUBUNIT 13"/>
    <property type="match status" value="1"/>
</dbReference>
<organism evidence="2 3">
    <name type="scientific">Apiotrichum porosum</name>
    <dbReference type="NCBI Taxonomy" id="105984"/>
    <lineage>
        <taxon>Eukaryota</taxon>
        <taxon>Fungi</taxon>
        <taxon>Dikarya</taxon>
        <taxon>Basidiomycota</taxon>
        <taxon>Agaricomycotina</taxon>
        <taxon>Tremellomycetes</taxon>
        <taxon>Trichosporonales</taxon>
        <taxon>Trichosporonaceae</taxon>
        <taxon>Apiotrichum</taxon>
    </lineage>
</organism>
<gene>
    <name evidence="2" type="ORF">EHS24_007783</name>
</gene>
<sequence>MGLFDKNPAPPSQPLAPPPSYNAGGSSSSVNSGAYGSDKKEPFPPPPAAESPYQTGQAGPSYQAAYGAVLLSSSDKIRLLNFPEHVIGVVGDTITRAWPPGIQTRGRLEYGGFEFKLKGRPWYGQGSEAVPARRLMIHFLHCMATQGWHLAASTDLSKKSWDKDTLFFRAGPPVQRMFFSVSFNEYDKIRIIDPPNDAIKNALISAVHTWPMGIQDQKEKEYGCYQLKLRGSPWATSNGAQVSQSRLLALNLMSTMDNLGYELAACVDMSIGAGDESNDIDSWFFASKL</sequence>
<dbReference type="GeneID" id="39592326"/>
<feature type="region of interest" description="Disordered" evidence="1">
    <location>
        <begin position="1"/>
        <end position="57"/>
    </location>
</feature>
<evidence type="ECO:0000313" key="3">
    <source>
        <dbReference type="Proteomes" id="UP000279236"/>
    </source>
</evidence>
<dbReference type="EMBL" id="RSCE01000005">
    <property type="protein sequence ID" value="RSH82788.1"/>
    <property type="molecule type" value="Genomic_DNA"/>
</dbReference>
<evidence type="ECO:0000256" key="1">
    <source>
        <dbReference type="SAM" id="MobiDB-lite"/>
    </source>
</evidence>
<reference evidence="2 3" key="1">
    <citation type="submission" date="2018-11" db="EMBL/GenBank/DDBJ databases">
        <title>Genome sequence of Apiotrichum porosum DSM 27194.</title>
        <authorList>
            <person name="Aliyu H."/>
            <person name="Gorte O."/>
            <person name="Ochsenreither K."/>
        </authorList>
    </citation>
    <scope>NUCLEOTIDE SEQUENCE [LARGE SCALE GENOMIC DNA]</scope>
    <source>
        <strain evidence="2 3">DSM 27194</strain>
    </source>
</reference>
<dbReference type="STRING" id="105984.A0A427XV68"/>
<comment type="caution">
    <text evidence="2">The sequence shown here is derived from an EMBL/GenBank/DDBJ whole genome shotgun (WGS) entry which is preliminary data.</text>
</comment>
<protein>
    <submittedName>
        <fullName evidence="2">Uncharacterized protein</fullName>
    </submittedName>
</protein>
<dbReference type="Proteomes" id="UP000279236">
    <property type="component" value="Unassembled WGS sequence"/>
</dbReference>
<proteinExistence type="predicted"/>
<feature type="compositionally biased region" description="Low complexity" evidence="1">
    <location>
        <begin position="21"/>
        <end position="36"/>
    </location>
</feature>